<dbReference type="KEGG" id="hau:Haur_5252"/>
<dbReference type="GO" id="GO:0003676">
    <property type="term" value="F:nucleic acid binding"/>
    <property type="evidence" value="ECO:0007669"/>
    <property type="project" value="InterPro"/>
</dbReference>
<dbReference type="PANTHER" id="PTHR47515">
    <property type="entry name" value="LOW CALCIUM RESPONSE LOCUS PROTEIN T"/>
    <property type="match status" value="1"/>
</dbReference>
<protein>
    <submittedName>
        <fullName evidence="2">Integrase catalytic region</fullName>
    </submittedName>
</protein>
<evidence type="ECO:0000259" key="1">
    <source>
        <dbReference type="PROSITE" id="PS50994"/>
    </source>
</evidence>
<dbReference type="HOGENOM" id="CLU_471574_0_0_0"/>
<evidence type="ECO:0000313" key="2">
    <source>
        <dbReference type="EMBL" id="ABX07654.1"/>
    </source>
</evidence>
<keyword evidence="2" id="KW-0614">Plasmid</keyword>
<dbReference type="InterPro" id="IPR012337">
    <property type="entry name" value="RNaseH-like_sf"/>
</dbReference>
<dbReference type="KEGG" id="hau:Haur_5024"/>
<dbReference type="AlphaFoldDB" id="A9B8J0"/>
<sequence length="577" mass="67370">MPKRAAAPAWQQLQMQITCPKQYLYELIRPIVLTEESVADRASETAVPDHIITYHLDHFRTNGLPGLVAAPTPLQRAARFPEELVAFVLALKAEHPPLTAHELATICFIKHGRRPSIKTIRRVLAHHPLPQLTTRRFPPFHDNPDPIQRRHAILVLSLEGWTKKRIATYLQISRSTVYNTFARWHKEGFAGLQAKSRAPRRRHPKVTIAIQQRVRRLQRNHLLGAWRMHAALRREGIRLSPRTCGRIMAVNRDLCPELPKRQRSRKHEPRAMPFAAQYRHQYWTIDIRYLDMHRLGGGHIYCISIVENYSRAILSSAISRIQDTTAVLKVLYDAVAKYGCPDGIVSDSGSVFRSHRLQEVCQHLRIQQCPIEKRQPWQSYIETTFGIQRRMADEAEEGFRAAQSWDALWHAHRTWLLHYNTEVHWAHRQRQDGRETPAEVLTWIRGRPYPERLLQRIFAATRVKRRLDRVGFLRVRRWRIYSEIGLAKEAVEVWLEAQHVTITYADHHLRSYPATIDTDGWIRTMETGTRYEHPFGSRQLMLWDVIEDDWGKTQYVGSTPRRKSTIPLAEQLRFALG</sequence>
<dbReference type="InterPro" id="IPR009057">
    <property type="entry name" value="Homeodomain-like_sf"/>
</dbReference>
<dbReference type="Proteomes" id="UP000000787">
    <property type="component" value="Plasmid pHAU01"/>
</dbReference>
<name>A9B8J0_HERA2</name>
<proteinExistence type="predicted"/>
<dbReference type="Proteomes" id="UP000000787">
    <property type="component" value="Plasmid pHAU02"/>
</dbReference>
<dbReference type="EMBL" id="CP000876">
    <property type="protein sequence ID" value="ABX07654.1"/>
    <property type="molecule type" value="Genomic_DNA"/>
</dbReference>
<evidence type="ECO:0000313" key="4">
    <source>
        <dbReference type="Proteomes" id="UP000000787"/>
    </source>
</evidence>
<dbReference type="InterPro" id="IPR036397">
    <property type="entry name" value="RNaseH_sf"/>
</dbReference>
<reference evidence="2 4" key="1">
    <citation type="journal article" date="2011" name="Stand. Genomic Sci.">
        <title>Complete genome sequence of the filamentous gliding predatory bacterium Herpetosiphon aurantiacus type strain (114-95(T)).</title>
        <authorList>
            <person name="Kiss H."/>
            <person name="Nett M."/>
            <person name="Domin N."/>
            <person name="Martin K."/>
            <person name="Maresca J.A."/>
            <person name="Copeland A."/>
            <person name="Lapidus A."/>
            <person name="Lucas S."/>
            <person name="Berry K.W."/>
            <person name="Glavina Del Rio T."/>
            <person name="Dalin E."/>
            <person name="Tice H."/>
            <person name="Pitluck S."/>
            <person name="Richardson P."/>
            <person name="Bruce D."/>
            <person name="Goodwin L."/>
            <person name="Han C."/>
            <person name="Detter J.C."/>
            <person name="Schmutz J."/>
            <person name="Brettin T."/>
            <person name="Land M."/>
            <person name="Hauser L."/>
            <person name="Kyrpides N.C."/>
            <person name="Ivanova N."/>
            <person name="Goker M."/>
            <person name="Woyke T."/>
            <person name="Klenk H.P."/>
            <person name="Bryant D.A."/>
        </authorList>
    </citation>
    <scope>NUCLEOTIDE SEQUENCE [LARGE SCALE GENOMIC DNA]</scope>
    <source>
        <strain evidence="4">ATCC 23779 / DSM 785 / 114-95</strain>
        <plasmid evidence="2">pHAU01</plasmid>
        <plasmid evidence="3">pHAU02</plasmid>
    </source>
</reference>
<accession>A9B8J0</accession>
<organism evidence="2 4">
    <name type="scientific">Herpetosiphon aurantiacus (strain ATCC 23779 / DSM 785 / 114-95)</name>
    <dbReference type="NCBI Taxonomy" id="316274"/>
    <lineage>
        <taxon>Bacteria</taxon>
        <taxon>Bacillati</taxon>
        <taxon>Chloroflexota</taxon>
        <taxon>Chloroflexia</taxon>
        <taxon>Herpetosiphonales</taxon>
        <taxon>Herpetosiphonaceae</taxon>
        <taxon>Herpetosiphon</taxon>
    </lineage>
</organism>
<dbReference type="Pfam" id="PF00665">
    <property type="entry name" value="rve"/>
    <property type="match status" value="1"/>
</dbReference>
<dbReference type="InterPro" id="IPR036388">
    <property type="entry name" value="WH-like_DNA-bd_sf"/>
</dbReference>
<feature type="domain" description="Integrase catalytic" evidence="1">
    <location>
        <begin position="265"/>
        <end position="445"/>
    </location>
</feature>
<keyword evidence="4" id="KW-1185">Reference proteome</keyword>
<dbReference type="Pfam" id="PF13384">
    <property type="entry name" value="HTH_23"/>
    <property type="match status" value="1"/>
</dbReference>
<dbReference type="eggNOG" id="COG2801">
    <property type="taxonomic scope" value="Bacteria"/>
</dbReference>
<dbReference type="SUPFAM" id="SSF53098">
    <property type="entry name" value="Ribonuclease H-like"/>
    <property type="match status" value="1"/>
</dbReference>
<gene>
    <name evidence="2" type="ordered locus">Haur_5024</name>
    <name evidence="3" type="ordered locus">Haur_5252</name>
</gene>
<dbReference type="GO" id="GO:0015074">
    <property type="term" value="P:DNA integration"/>
    <property type="evidence" value="ECO:0007669"/>
    <property type="project" value="InterPro"/>
</dbReference>
<evidence type="ECO:0000313" key="3">
    <source>
        <dbReference type="EMBL" id="ABX07879.1"/>
    </source>
</evidence>
<dbReference type="Gene3D" id="1.10.10.10">
    <property type="entry name" value="Winged helix-like DNA-binding domain superfamily/Winged helix DNA-binding domain"/>
    <property type="match status" value="1"/>
</dbReference>
<dbReference type="InterPro" id="IPR001584">
    <property type="entry name" value="Integrase_cat-core"/>
</dbReference>
<dbReference type="PROSITE" id="PS50994">
    <property type="entry name" value="INTEGRASE"/>
    <property type="match status" value="1"/>
</dbReference>
<geneLocation type="plasmid" evidence="2 4">
    <name>pHAU01</name>
</geneLocation>
<dbReference type="EMBL" id="CP000877">
    <property type="protein sequence ID" value="ABX07879.1"/>
    <property type="molecule type" value="Genomic_DNA"/>
</dbReference>
<dbReference type="PANTHER" id="PTHR47515:SF2">
    <property type="entry name" value="INTEGRASE CORE DOMAIN PROTEIN"/>
    <property type="match status" value="1"/>
</dbReference>
<geneLocation type="plasmid" evidence="3 4">
    <name>pHAU02</name>
</geneLocation>
<dbReference type="Gene3D" id="3.30.420.10">
    <property type="entry name" value="Ribonuclease H-like superfamily/Ribonuclease H"/>
    <property type="match status" value="1"/>
</dbReference>
<dbReference type="BioCyc" id="HAUR316274:GHYA-5087-MONOMER"/>
<dbReference type="SUPFAM" id="SSF46689">
    <property type="entry name" value="Homeodomain-like"/>
    <property type="match status" value="2"/>
</dbReference>